<dbReference type="AlphaFoldDB" id="A0A4C1ZQ13"/>
<accession>A0A4C1ZQ13</accession>
<dbReference type="EMBL" id="BGZK01002032">
    <property type="protein sequence ID" value="GBP89818.1"/>
    <property type="molecule type" value="Genomic_DNA"/>
</dbReference>
<dbReference type="OrthoDB" id="1293503at2759"/>
<dbReference type="Proteomes" id="UP000299102">
    <property type="component" value="Unassembled WGS sequence"/>
</dbReference>
<keyword evidence="2" id="KW-1185">Reference proteome</keyword>
<evidence type="ECO:0000313" key="1">
    <source>
        <dbReference type="EMBL" id="GBP89818.1"/>
    </source>
</evidence>
<comment type="caution">
    <text evidence="1">The sequence shown here is derived from an EMBL/GenBank/DDBJ whole genome shotgun (WGS) entry which is preliminary data.</text>
</comment>
<proteinExistence type="predicted"/>
<protein>
    <submittedName>
        <fullName evidence="1">Uncharacterized protein</fullName>
    </submittedName>
</protein>
<evidence type="ECO:0000313" key="2">
    <source>
        <dbReference type="Proteomes" id="UP000299102"/>
    </source>
</evidence>
<organism evidence="1 2">
    <name type="scientific">Eumeta variegata</name>
    <name type="common">Bagworm moth</name>
    <name type="synonym">Eumeta japonica</name>
    <dbReference type="NCBI Taxonomy" id="151549"/>
    <lineage>
        <taxon>Eukaryota</taxon>
        <taxon>Metazoa</taxon>
        <taxon>Ecdysozoa</taxon>
        <taxon>Arthropoda</taxon>
        <taxon>Hexapoda</taxon>
        <taxon>Insecta</taxon>
        <taxon>Pterygota</taxon>
        <taxon>Neoptera</taxon>
        <taxon>Endopterygota</taxon>
        <taxon>Lepidoptera</taxon>
        <taxon>Glossata</taxon>
        <taxon>Ditrysia</taxon>
        <taxon>Tineoidea</taxon>
        <taxon>Psychidae</taxon>
        <taxon>Oiketicinae</taxon>
        <taxon>Eumeta</taxon>
    </lineage>
</organism>
<gene>
    <name evidence="1" type="ORF">EVAR_66708_1</name>
</gene>
<sequence>MEMRLLHSMCGVSRKDRCRNSDVRERRALKEDVVTRVERGMLRWFGHQVRMNESRLTKQICRTNVYGVVESSSRVALENPVQTILKGSNFQHPKPTSLLKRLMDVGEARKICKDYTM</sequence>
<name>A0A4C1ZQ13_EUMVA</name>
<reference evidence="1 2" key="1">
    <citation type="journal article" date="2019" name="Commun. Biol.">
        <title>The bagworm genome reveals a unique fibroin gene that provides high tensile strength.</title>
        <authorList>
            <person name="Kono N."/>
            <person name="Nakamura H."/>
            <person name="Ohtoshi R."/>
            <person name="Tomita M."/>
            <person name="Numata K."/>
            <person name="Arakawa K."/>
        </authorList>
    </citation>
    <scope>NUCLEOTIDE SEQUENCE [LARGE SCALE GENOMIC DNA]</scope>
</reference>